<dbReference type="SUPFAM" id="SSF46689">
    <property type="entry name" value="Homeodomain-like"/>
    <property type="match status" value="1"/>
</dbReference>
<organism evidence="6 7">
    <name type="scientific">Geodermatophilus maliterrae</name>
    <dbReference type="NCBI Taxonomy" id="3162531"/>
    <lineage>
        <taxon>Bacteria</taxon>
        <taxon>Bacillati</taxon>
        <taxon>Actinomycetota</taxon>
        <taxon>Actinomycetes</taxon>
        <taxon>Geodermatophilales</taxon>
        <taxon>Geodermatophilaceae</taxon>
        <taxon>Geodermatophilus</taxon>
    </lineage>
</organism>
<protein>
    <submittedName>
        <fullName evidence="6">Helix-turn-helix domain-containing protein</fullName>
    </submittedName>
</protein>
<keyword evidence="2 4" id="KW-0238">DNA-binding</keyword>
<dbReference type="PRINTS" id="PR00455">
    <property type="entry name" value="HTHTETR"/>
</dbReference>
<dbReference type="PANTHER" id="PTHR30055">
    <property type="entry name" value="HTH-TYPE TRANSCRIPTIONAL REGULATOR RUTR"/>
    <property type="match status" value="1"/>
</dbReference>
<sequence>MPGDVEVPPGRSPWKWSRTGETRRVLLDAARAVFAERGFADAAVAEVVERAGSSVGSLYHHFGGKSELFLALWEDWQGSQEQRAARAVAAARAAGETRPLALFVAGARGFLRGSWEGRAVGGLFVDADGPPGFELMRRRRASEWLRQNAVLLRTPDDALGRLTVSVLTQVIGEAAREVMGSRTRREAEAVTEAAIAMIDRLGAGLGDEVSARPADAPSPPAPR</sequence>
<dbReference type="PROSITE" id="PS50977">
    <property type="entry name" value="HTH_TETR_2"/>
    <property type="match status" value="1"/>
</dbReference>
<keyword evidence="3" id="KW-0804">Transcription</keyword>
<dbReference type="Gene3D" id="1.10.357.10">
    <property type="entry name" value="Tetracycline Repressor, domain 2"/>
    <property type="match status" value="1"/>
</dbReference>
<dbReference type="EMBL" id="JBFNXQ010000003">
    <property type="protein sequence ID" value="MEX5717116.1"/>
    <property type="molecule type" value="Genomic_DNA"/>
</dbReference>
<dbReference type="PANTHER" id="PTHR30055:SF234">
    <property type="entry name" value="HTH-TYPE TRANSCRIPTIONAL REGULATOR BETI"/>
    <property type="match status" value="1"/>
</dbReference>
<evidence type="ECO:0000259" key="5">
    <source>
        <dbReference type="PROSITE" id="PS50977"/>
    </source>
</evidence>
<name>A0ABV3X9B0_9ACTN</name>
<keyword evidence="7" id="KW-1185">Reference proteome</keyword>
<feature type="DNA-binding region" description="H-T-H motif" evidence="4">
    <location>
        <begin position="43"/>
        <end position="62"/>
    </location>
</feature>
<gene>
    <name evidence="6" type="ORF">ABQ292_01875</name>
</gene>
<dbReference type="InterPro" id="IPR001647">
    <property type="entry name" value="HTH_TetR"/>
</dbReference>
<dbReference type="Pfam" id="PF00440">
    <property type="entry name" value="TetR_N"/>
    <property type="match status" value="1"/>
</dbReference>
<comment type="caution">
    <text evidence="6">The sequence shown here is derived from an EMBL/GenBank/DDBJ whole genome shotgun (WGS) entry which is preliminary data.</text>
</comment>
<evidence type="ECO:0000313" key="7">
    <source>
        <dbReference type="Proteomes" id="UP001560045"/>
    </source>
</evidence>
<reference evidence="6 7" key="1">
    <citation type="submission" date="2024-06" db="EMBL/GenBank/DDBJ databases">
        <title>Draft genome sequence of Geodermatophilus badlandi, a novel member of the Geodermatophilaceae isolated from badland sedimentary rocks in the Red desert, Wyoming, USA.</title>
        <authorList>
            <person name="Ben Tekaya S."/>
            <person name="Nouioui I."/>
            <person name="Flores G.M."/>
            <person name="Shaal M.N."/>
            <person name="Bredoire F."/>
            <person name="Basile F."/>
            <person name="Van Diepen L."/>
            <person name="Ward N.L."/>
        </authorList>
    </citation>
    <scope>NUCLEOTIDE SEQUENCE [LARGE SCALE GENOMIC DNA]</scope>
    <source>
        <strain evidence="6 7">WL48A</strain>
    </source>
</reference>
<evidence type="ECO:0000256" key="2">
    <source>
        <dbReference type="ARBA" id="ARBA00023125"/>
    </source>
</evidence>
<evidence type="ECO:0000256" key="1">
    <source>
        <dbReference type="ARBA" id="ARBA00023015"/>
    </source>
</evidence>
<evidence type="ECO:0000256" key="4">
    <source>
        <dbReference type="PROSITE-ProRule" id="PRU00335"/>
    </source>
</evidence>
<proteinExistence type="predicted"/>
<dbReference type="InterPro" id="IPR009057">
    <property type="entry name" value="Homeodomain-like_sf"/>
</dbReference>
<dbReference type="InterPro" id="IPR050109">
    <property type="entry name" value="HTH-type_TetR-like_transc_reg"/>
</dbReference>
<evidence type="ECO:0000313" key="6">
    <source>
        <dbReference type="EMBL" id="MEX5717116.1"/>
    </source>
</evidence>
<evidence type="ECO:0000256" key="3">
    <source>
        <dbReference type="ARBA" id="ARBA00023163"/>
    </source>
</evidence>
<keyword evidence="1" id="KW-0805">Transcription regulation</keyword>
<dbReference type="RefSeq" id="WP_369202665.1">
    <property type="nucleotide sequence ID" value="NZ_JBFNXQ010000003.1"/>
</dbReference>
<feature type="domain" description="HTH tetR-type" evidence="5">
    <location>
        <begin position="20"/>
        <end position="80"/>
    </location>
</feature>
<accession>A0ABV3X9B0</accession>
<dbReference type="Proteomes" id="UP001560045">
    <property type="component" value="Unassembled WGS sequence"/>
</dbReference>